<gene>
    <name evidence="1" type="ORF">Lery_0643</name>
</gene>
<comment type="caution">
    <text evidence="1">The sequence shown here is derived from an EMBL/GenBank/DDBJ whole genome shotgun (WGS) entry which is preliminary data.</text>
</comment>
<accession>A0A0W0TUF3</accession>
<proteinExistence type="predicted"/>
<dbReference type="AlphaFoldDB" id="A0A0W0TUF3"/>
<keyword evidence="2" id="KW-1185">Reference proteome</keyword>
<organism evidence="1 2">
    <name type="scientific">Legionella erythra</name>
    <dbReference type="NCBI Taxonomy" id="448"/>
    <lineage>
        <taxon>Bacteria</taxon>
        <taxon>Pseudomonadati</taxon>
        <taxon>Pseudomonadota</taxon>
        <taxon>Gammaproteobacteria</taxon>
        <taxon>Legionellales</taxon>
        <taxon>Legionellaceae</taxon>
        <taxon>Legionella</taxon>
    </lineage>
</organism>
<evidence type="ECO:0000313" key="2">
    <source>
        <dbReference type="Proteomes" id="UP000054773"/>
    </source>
</evidence>
<reference evidence="1 2" key="1">
    <citation type="submission" date="2015-11" db="EMBL/GenBank/DDBJ databases">
        <title>Genomic analysis of 38 Legionella species identifies large and diverse effector repertoires.</title>
        <authorList>
            <person name="Burstein D."/>
            <person name="Amaro F."/>
            <person name="Zusman T."/>
            <person name="Lifshitz Z."/>
            <person name="Cohen O."/>
            <person name="Gilbert J.A."/>
            <person name="Pupko T."/>
            <person name="Shuman H.A."/>
            <person name="Segal G."/>
        </authorList>
    </citation>
    <scope>NUCLEOTIDE SEQUENCE [LARGE SCALE GENOMIC DNA]</scope>
    <source>
        <strain evidence="1 2">SE-32A-C8</strain>
    </source>
</reference>
<name>A0A0W0TUF3_LEGER</name>
<dbReference type="STRING" id="448.Lery_0643"/>
<dbReference type="Proteomes" id="UP000054773">
    <property type="component" value="Unassembled WGS sequence"/>
</dbReference>
<protein>
    <submittedName>
        <fullName evidence="1">Uncharacterized protein</fullName>
    </submittedName>
</protein>
<evidence type="ECO:0000313" key="1">
    <source>
        <dbReference type="EMBL" id="KTC99104.1"/>
    </source>
</evidence>
<sequence>MLLSSDARLQLDNDAPSSFRAVLKSLINDNKVSSILIGETHEISPTLDAILSNLDILAASPRRVILITEDLNQSDNTAFKSALRKTEKGDIDSLKKLTFLKGKTISIYQLIYSSFSAGLLVQGAENKKTNPFCDYEQNDFSVLRKMEAYQKSPERITVTNSEFAKLIHDFCSEDTLPIFLGGAAHVVALSSGDTLFDAGLQGRVKNSVSIYLCDGATPAISLSFDYTVTDRELTGQYDYMVLTNKKVLYDEAFSDIDGLNDKIEYFITVLDRLLHSYILYFNNVSWLLRTDLNPIIEAFQDSIKCPCAFKSLDKIFEDVIQQREKPKEKFLFFTLPKLVEGYTKKELKLAIYDDLAEFLQSRPLKSS</sequence>
<dbReference type="PATRIC" id="fig|448.7.peg.671"/>
<dbReference type="EMBL" id="LNYA01000009">
    <property type="protein sequence ID" value="KTC99104.1"/>
    <property type="molecule type" value="Genomic_DNA"/>
</dbReference>